<sequence length="91" mass="9994">MSVFTAVHIRRTATALHGRNTGRRILGALATTARHIADSPLDSTVLHTLPGPANVPESTTEERPARPHAHWCAVPDSQGRRRLEAHWHVTP</sequence>
<keyword evidence="3" id="KW-1185">Reference proteome</keyword>
<gene>
    <name evidence="2" type="ORF">GCM10009864_50810</name>
</gene>
<comment type="caution">
    <text evidence="2">The sequence shown here is derived from an EMBL/GenBank/DDBJ whole genome shotgun (WGS) entry which is preliminary data.</text>
</comment>
<dbReference type="RefSeq" id="WP_344579985.1">
    <property type="nucleotide sequence ID" value="NZ_BAAARK010000018.1"/>
</dbReference>
<organism evidence="2 3">
    <name type="scientific">Streptomyces lunalinharesii</name>
    <dbReference type="NCBI Taxonomy" id="333384"/>
    <lineage>
        <taxon>Bacteria</taxon>
        <taxon>Bacillati</taxon>
        <taxon>Actinomycetota</taxon>
        <taxon>Actinomycetes</taxon>
        <taxon>Kitasatosporales</taxon>
        <taxon>Streptomycetaceae</taxon>
        <taxon>Streptomyces</taxon>
    </lineage>
</organism>
<name>A0ABP6EPZ2_9ACTN</name>
<proteinExistence type="predicted"/>
<dbReference type="Proteomes" id="UP001500994">
    <property type="component" value="Unassembled WGS sequence"/>
</dbReference>
<feature type="region of interest" description="Disordered" evidence="1">
    <location>
        <begin position="43"/>
        <end position="68"/>
    </location>
</feature>
<reference evidence="3" key="1">
    <citation type="journal article" date="2019" name="Int. J. Syst. Evol. Microbiol.">
        <title>The Global Catalogue of Microorganisms (GCM) 10K type strain sequencing project: providing services to taxonomists for standard genome sequencing and annotation.</title>
        <authorList>
            <consortium name="The Broad Institute Genomics Platform"/>
            <consortium name="The Broad Institute Genome Sequencing Center for Infectious Disease"/>
            <person name="Wu L."/>
            <person name="Ma J."/>
        </authorList>
    </citation>
    <scope>NUCLEOTIDE SEQUENCE [LARGE SCALE GENOMIC DNA]</scope>
    <source>
        <strain evidence="3">JCM 16374</strain>
    </source>
</reference>
<evidence type="ECO:0000256" key="1">
    <source>
        <dbReference type="SAM" id="MobiDB-lite"/>
    </source>
</evidence>
<evidence type="ECO:0000313" key="3">
    <source>
        <dbReference type="Proteomes" id="UP001500994"/>
    </source>
</evidence>
<evidence type="ECO:0000313" key="2">
    <source>
        <dbReference type="EMBL" id="GAA2673864.1"/>
    </source>
</evidence>
<protein>
    <submittedName>
        <fullName evidence="2">Uncharacterized protein</fullName>
    </submittedName>
</protein>
<accession>A0ABP6EPZ2</accession>
<dbReference type="EMBL" id="BAAARK010000018">
    <property type="protein sequence ID" value="GAA2673864.1"/>
    <property type="molecule type" value="Genomic_DNA"/>
</dbReference>